<evidence type="ECO:0000313" key="2">
    <source>
        <dbReference type="Proteomes" id="UP000230233"/>
    </source>
</evidence>
<dbReference type="OrthoDB" id="5856503at2759"/>
<dbReference type="Proteomes" id="UP000230233">
    <property type="component" value="Chromosome IV"/>
</dbReference>
<dbReference type="AlphaFoldDB" id="A0A2G5U002"/>
<evidence type="ECO:0008006" key="3">
    <source>
        <dbReference type="Google" id="ProtNLM"/>
    </source>
</evidence>
<reference evidence="2" key="1">
    <citation type="submission" date="2017-10" db="EMBL/GenBank/DDBJ databases">
        <title>Rapid genome shrinkage in a self-fertile nematode reveals novel sperm competition proteins.</title>
        <authorList>
            <person name="Yin D."/>
            <person name="Schwarz E.M."/>
            <person name="Thomas C.G."/>
            <person name="Felde R.L."/>
            <person name="Korf I.F."/>
            <person name="Cutter A.D."/>
            <person name="Schartner C.M."/>
            <person name="Ralston E.J."/>
            <person name="Meyer B.J."/>
            <person name="Haag E.S."/>
        </authorList>
    </citation>
    <scope>NUCLEOTIDE SEQUENCE [LARGE SCALE GENOMIC DNA]</scope>
    <source>
        <strain evidence="2">JU1422</strain>
    </source>
</reference>
<keyword evidence="2" id="KW-1185">Reference proteome</keyword>
<evidence type="ECO:0000313" key="1">
    <source>
        <dbReference type="EMBL" id="PIC32862.1"/>
    </source>
</evidence>
<dbReference type="EMBL" id="PDUG01000004">
    <property type="protein sequence ID" value="PIC32862.1"/>
    <property type="molecule type" value="Genomic_DNA"/>
</dbReference>
<protein>
    <recommendedName>
        <fullName evidence="3">ET module</fullName>
    </recommendedName>
</protein>
<organism evidence="1 2">
    <name type="scientific">Caenorhabditis nigoni</name>
    <dbReference type="NCBI Taxonomy" id="1611254"/>
    <lineage>
        <taxon>Eukaryota</taxon>
        <taxon>Metazoa</taxon>
        <taxon>Ecdysozoa</taxon>
        <taxon>Nematoda</taxon>
        <taxon>Chromadorea</taxon>
        <taxon>Rhabditida</taxon>
        <taxon>Rhabditina</taxon>
        <taxon>Rhabditomorpha</taxon>
        <taxon>Rhabditoidea</taxon>
        <taxon>Rhabditidae</taxon>
        <taxon>Peloderinae</taxon>
        <taxon>Caenorhabditis</taxon>
    </lineage>
</organism>
<name>A0A2G5U002_9PELO</name>
<sequence length="93" mass="9915">MSTVFSLQCAFEVTSAVSELNIRGAVDKCQLDDHYCITLTNVNGIPGIYATGCSLTAKKITGFGMPVPQIGCFEQGCNFDETVCCCTGDMCNL</sequence>
<gene>
    <name evidence="1" type="primary">Cnig_chr_IV.g13046</name>
    <name evidence="1" type="ORF">B9Z55_013046</name>
</gene>
<proteinExistence type="predicted"/>
<comment type="caution">
    <text evidence="1">The sequence shown here is derived from an EMBL/GenBank/DDBJ whole genome shotgun (WGS) entry which is preliminary data.</text>
</comment>
<accession>A0A2G5U002</accession>